<comment type="caution">
    <text evidence="7">The sequence shown here is derived from an EMBL/GenBank/DDBJ whole genome shotgun (WGS) entry which is preliminary data.</text>
</comment>
<keyword evidence="8" id="KW-1185">Reference proteome</keyword>
<organism evidence="7 8">
    <name type="scientific">Companilactobacillus baiquanensis</name>
    <dbReference type="NCBI Taxonomy" id="2486005"/>
    <lineage>
        <taxon>Bacteria</taxon>
        <taxon>Bacillati</taxon>
        <taxon>Bacillota</taxon>
        <taxon>Bacilli</taxon>
        <taxon>Lactobacillales</taxon>
        <taxon>Lactobacillaceae</taxon>
        <taxon>Companilactobacillus</taxon>
    </lineage>
</organism>
<dbReference type="Pfam" id="PF07687">
    <property type="entry name" value="M20_dimer"/>
    <property type="match status" value="1"/>
</dbReference>
<dbReference type="InterPro" id="IPR001261">
    <property type="entry name" value="ArgE/DapE_CS"/>
</dbReference>
<dbReference type="InterPro" id="IPR002933">
    <property type="entry name" value="Peptidase_M20"/>
</dbReference>
<comment type="similarity">
    <text evidence="2">Belongs to the peptidase M20A family.</text>
</comment>
<dbReference type="Gene3D" id="3.40.630.10">
    <property type="entry name" value="Zn peptidases"/>
    <property type="match status" value="2"/>
</dbReference>
<evidence type="ECO:0000256" key="2">
    <source>
        <dbReference type="ARBA" id="ARBA00006247"/>
    </source>
</evidence>
<dbReference type="Proteomes" id="UP001596186">
    <property type="component" value="Unassembled WGS sequence"/>
</dbReference>
<dbReference type="SUPFAM" id="SSF55031">
    <property type="entry name" value="Bacterial exopeptidase dimerisation domain"/>
    <property type="match status" value="1"/>
</dbReference>
<protein>
    <submittedName>
        <fullName evidence="7">M20/M25/M40 family metallo-hydrolase</fullName>
    </submittedName>
</protein>
<dbReference type="EMBL" id="JBHSSN010000002">
    <property type="protein sequence ID" value="MFC6322424.1"/>
    <property type="molecule type" value="Genomic_DNA"/>
</dbReference>
<evidence type="ECO:0000256" key="4">
    <source>
        <dbReference type="ARBA" id="ARBA00022801"/>
    </source>
</evidence>
<keyword evidence="5" id="KW-0862">Zinc</keyword>
<accession>A0ABW1UUD1</accession>
<evidence type="ECO:0000256" key="1">
    <source>
        <dbReference type="ARBA" id="ARBA00001947"/>
    </source>
</evidence>
<dbReference type="CDD" id="cd08659">
    <property type="entry name" value="M20_ArgE_DapE-like"/>
    <property type="match status" value="1"/>
</dbReference>
<dbReference type="PROSITE" id="PS00758">
    <property type="entry name" value="ARGE_DAPE_CPG2_1"/>
    <property type="match status" value="1"/>
</dbReference>
<sequence>MDKTEKLSILDDLIKLETVNGHEELVANYLKKLFERHQIKTELVKTDDNRFNLIASINNNAEKTLGFTGHEDVVAPVDEKKWNYGAFNPKHIDGKIFGRGTSDMKSGLAGLTIAMIELNEDDNFKGNIKFIATVGEELGEIGAKQLSESGYADDLNALVVGEPSNASSTPVMDQLINSGLIQIPDSNPSEYGRHAIFCAHKGSIDYKVSHGKAAHSSMPEAGINALDNLITFYNKQKEYFNGLIAKDEILGKTTPAVTIIKSGDQENTIPDYAEMNVKIRTIPEYNNDKLIVDLKNIINELNQTPHMSLELNETSSNWPVKTDMDSNFLKIVRQSYQEVFEKEALAVGAPGGTDASQFVKVNPDLEVVVAGPGNESAHQVNEFVFEDDYLQFINIYEKIALKYFE</sequence>
<evidence type="ECO:0000256" key="5">
    <source>
        <dbReference type="ARBA" id="ARBA00022833"/>
    </source>
</evidence>
<evidence type="ECO:0000313" key="8">
    <source>
        <dbReference type="Proteomes" id="UP001596186"/>
    </source>
</evidence>
<gene>
    <name evidence="7" type="ORF">ACFP1F_01410</name>
</gene>
<reference evidence="8" key="1">
    <citation type="journal article" date="2019" name="Int. J. Syst. Evol. Microbiol.">
        <title>The Global Catalogue of Microorganisms (GCM) 10K type strain sequencing project: providing services to taxonomists for standard genome sequencing and annotation.</title>
        <authorList>
            <consortium name="The Broad Institute Genomics Platform"/>
            <consortium name="The Broad Institute Genome Sequencing Center for Infectious Disease"/>
            <person name="Wu L."/>
            <person name="Ma J."/>
        </authorList>
    </citation>
    <scope>NUCLEOTIDE SEQUENCE [LARGE SCALE GENOMIC DNA]</scope>
    <source>
        <strain evidence="8">CCM 8895</strain>
    </source>
</reference>
<dbReference type="NCBIfam" id="NF006365">
    <property type="entry name" value="PRK08588.1"/>
    <property type="match status" value="1"/>
</dbReference>
<evidence type="ECO:0000313" key="7">
    <source>
        <dbReference type="EMBL" id="MFC6322424.1"/>
    </source>
</evidence>
<proteinExistence type="inferred from homology"/>
<feature type="domain" description="Peptidase M20 dimerisation" evidence="6">
    <location>
        <begin position="199"/>
        <end position="302"/>
    </location>
</feature>
<dbReference type="PROSITE" id="PS00759">
    <property type="entry name" value="ARGE_DAPE_CPG2_2"/>
    <property type="match status" value="1"/>
</dbReference>
<name>A0ABW1UUD1_9LACO</name>
<dbReference type="RefSeq" id="WP_125591883.1">
    <property type="nucleotide sequence ID" value="NZ_JBHSSN010000002.1"/>
</dbReference>
<keyword evidence="4" id="KW-0378">Hydrolase</keyword>
<dbReference type="Pfam" id="PF01546">
    <property type="entry name" value="Peptidase_M20"/>
    <property type="match status" value="1"/>
</dbReference>
<dbReference type="PANTHER" id="PTHR43808:SF8">
    <property type="entry name" value="PEPTIDASE M20 DIMERISATION DOMAIN-CONTAINING PROTEIN"/>
    <property type="match status" value="1"/>
</dbReference>
<dbReference type="PANTHER" id="PTHR43808">
    <property type="entry name" value="ACETYLORNITHINE DEACETYLASE"/>
    <property type="match status" value="1"/>
</dbReference>
<dbReference type="InterPro" id="IPR050072">
    <property type="entry name" value="Peptidase_M20A"/>
</dbReference>
<dbReference type="InterPro" id="IPR011650">
    <property type="entry name" value="Peptidase_M20_dimer"/>
</dbReference>
<dbReference type="SUPFAM" id="SSF53187">
    <property type="entry name" value="Zn-dependent exopeptidases"/>
    <property type="match status" value="1"/>
</dbReference>
<keyword evidence="3" id="KW-0479">Metal-binding</keyword>
<dbReference type="InterPro" id="IPR036264">
    <property type="entry name" value="Bact_exopeptidase_dim_dom"/>
</dbReference>
<evidence type="ECO:0000259" key="6">
    <source>
        <dbReference type="Pfam" id="PF07687"/>
    </source>
</evidence>
<dbReference type="Gene3D" id="3.30.70.360">
    <property type="match status" value="1"/>
</dbReference>
<evidence type="ECO:0000256" key="3">
    <source>
        <dbReference type="ARBA" id="ARBA00022723"/>
    </source>
</evidence>
<comment type="cofactor">
    <cofactor evidence="1">
        <name>Zn(2+)</name>
        <dbReference type="ChEBI" id="CHEBI:29105"/>
    </cofactor>
</comment>